<dbReference type="Proteomes" id="UP000054383">
    <property type="component" value="Unassembled WGS sequence"/>
</dbReference>
<organism evidence="7 8">
    <name type="scientific">Talaromyces islandicus</name>
    <name type="common">Penicillium islandicum</name>
    <dbReference type="NCBI Taxonomy" id="28573"/>
    <lineage>
        <taxon>Eukaryota</taxon>
        <taxon>Fungi</taxon>
        <taxon>Dikarya</taxon>
        <taxon>Ascomycota</taxon>
        <taxon>Pezizomycotina</taxon>
        <taxon>Eurotiomycetes</taxon>
        <taxon>Eurotiomycetidae</taxon>
        <taxon>Eurotiales</taxon>
        <taxon>Trichocomaceae</taxon>
        <taxon>Talaromyces</taxon>
        <taxon>Talaromyces sect. Islandici</taxon>
    </lineage>
</organism>
<feature type="transmembrane region" description="Helical" evidence="5">
    <location>
        <begin position="249"/>
        <end position="265"/>
    </location>
</feature>
<evidence type="ECO:0000313" key="7">
    <source>
        <dbReference type="EMBL" id="CRG92655.1"/>
    </source>
</evidence>
<dbReference type="STRING" id="28573.A0A0U1MAS5"/>
<reference evidence="7 8" key="1">
    <citation type="submission" date="2015-04" db="EMBL/GenBank/DDBJ databases">
        <authorList>
            <person name="Syromyatnikov M.Y."/>
            <person name="Popov V.N."/>
        </authorList>
    </citation>
    <scope>NUCLEOTIDE SEQUENCE [LARGE SCALE GENOMIC DNA]</scope>
    <source>
        <strain evidence="7">WF-38-12</strain>
    </source>
</reference>
<evidence type="ECO:0000256" key="4">
    <source>
        <dbReference type="ARBA" id="ARBA00023136"/>
    </source>
</evidence>
<feature type="transmembrane region" description="Helical" evidence="5">
    <location>
        <begin position="327"/>
        <end position="347"/>
    </location>
</feature>
<dbReference type="PANTHER" id="PTHR23502:SF12">
    <property type="entry name" value="MULTIDRUG TRANSPORTER, PUTATIVE (AFU_ORTHOLOGUE AFUA_1G06440)-RELATED"/>
    <property type="match status" value="1"/>
</dbReference>
<feature type="transmembrane region" description="Helical" evidence="5">
    <location>
        <begin position="426"/>
        <end position="448"/>
    </location>
</feature>
<dbReference type="OrthoDB" id="3365399at2759"/>
<feature type="transmembrane region" description="Helical" evidence="5">
    <location>
        <begin position="359"/>
        <end position="378"/>
    </location>
</feature>
<feature type="transmembrane region" description="Helical" evidence="5">
    <location>
        <begin position="398"/>
        <end position="419"/>
    </location>
</feature>
<dbReference type="Gene3D" id="1.20.1250.20">
    <property type="entry name" value="MFS general substrate transporter like domains"/>
    <property type="match status" value="1"/>
</dbReference>
<dbReference type="PANTHER" id="PTHR23502">
    <property type="entry name" value="MAJOR FACILITATOR SUPERFAMILY"/>
    <property type="match status" value="1"/>
</dbReference>
<proteinExistence type="predicted"/>
<keyword evidence="2 5" id="KW-0812">Transmembrane</keyword>
<keyword evidence="8" id="KW-1185">Reference proteome</keyword>
<gene>
    <name evidence="7" type="ORF">PISL3812_09718</name>
</gene>
<evidence type="ECO:0000259" key="6">
    <source>
        <dbReference type="PROSITE" id="PS50850"/>
    </source>
</evidence>
<dbReference type="GO" id="GO:0005886">
    <property type="term" value="C:plasma membrane"/>
    <property type="evidence" value="ECO:0007669"/>
    <property type="project" value="TreeGrafter"/>
</dbReference>
<feature type="transmembrane region" description="Helical" evidence="5">
    <location>
        <begin position="158"/>
        <end position="176"/>
    </location>
</feature>
<dbReference type="InterPro" id="IPR011701">
    <property type="entry name" value="MFS"/>
</dbReference>
<dbReference type="AlphaFoldDB" id="A0A0U1MAS5"/>
<keyword evidence="4 5" id="KW-0472">Membrane</keyword>
<sequence>MVIFRDKLANIQQTETLAELEDELGRLSTKPSYDIIPSVHCSTEQLLKQETIPSSPDSLSYDKYMPEFCVVFTEHDPENAQNWSTWYQVYAVVAITYSAWATVLYSTCYSSGIPDMMADLKIPNETVANLGISLYLLGWSIGSLVLAPLGETVGRRPVYTMALLLFIGLIPAAALANSFVVILIVRVLGSIVGGVMVSIAPGSLVDIVPASHTALAMSFYSFGTLNGPVTGPIIGGFVTKRWGWRGDGWFIMIASGVGLIMMSLVRESYPPVILRRRAAKIREQTRDPRWWSEYDECEIPLHRRLFTALWRPIKLCITEPVLWFWNFYISVIYAILYLCVVSYPIIFQIRQWSPDISGLAFLGVFIGNTLAVLGEPLFRQLVNLHPVDMRTGKRAPEASVLVIIIAAVVAPVGQLVFALTSLPASVPWIASMTGAVLFGFGNTIIFTYGTNYVAVSYGIYASSALVSNSVCRSLLAAGLVEVGQRFYSDLTPRVAGIVLAGAEFAIIPIPILFYIRGHKVRLRSKALGKQSASHA</sequence>
<dbReference type="OMA" id="TCYSSGI"/>
<comment type="subcellular location">
    <subcellularLocation>
        <location evidence="1">Membrane</location>
        <topology evidence="1">Multi-pass membrane protein</topology>
    </subcellularLocation>
</comment>
<feature type="transmembrane region" description="Helical" evidence="5">
    <location>
        <begin position="183"/>
        <end position="205"/>
    </location>
</feature>
<evidence type="ECO:0000256" key="3">
    <source>
        <dbReference type="ARBA" id="ARBA00022989"/>
    </source>
</evidence>
<evidence type="ECO:0000313" key="8">
    <source>
        <dbReference type="Proteomes" id="UP000054383"/>
    </source>
</evidence>
<name>A0A0U1MAS5_TALIS</name>
<keyword evidence="3 5" id="KW-1133">Transmembrane helix</keyword>
<evidence type="ECO:0000256" key="1">
    <source>
        <dbReference type="ARBA" id="ARBA00004141"/>
    </source>
</evidence>
<feature type="transmembrane region" description="Helical" evidence="5">
    <location>
        <begin position="87"/>
        <end position="106"/>
    </location>
</feature>
<dbReference type="InterPro" id="IPR020846">
    <property type="entry name" value="MFS_dom"/>
</dbReference>
<feature type="domain" description="Major facilitator superfamily (MFS) profile" evidence="6">
    <location>
        <begin position="91"/>
        <end position="535"/>
    </location>
</feature>
<dbReference type="PROSITE" id="PS50850">
    <property type="entry name" value="MFS"/>
    <property type="match status" value="1"/>
</dbReference>
<dbReference type="Pfam" id="PF07690">
    <property type="entry name" value="MFS_1"/>
    <property type="match status" value="1"/>
</dbReference>
<feature type="transmembrane region" description="Helical" evidence="5">
    <location>
        <begin position="127"/>
        <end position="146"/>
    </location>
</feature>
<dbReference type="InterPro" id="IPR036259">
    <property type="entry name" value="MFS_trans_sf"/>
</dbReference>
<evidence type="ECO:0000256" key="2">
    <source>
        <dbReference type="ARBA" id="ARBA00022692"/>
    </source>
</evidence>
<dbReference type="SUPFAM" id="SSF103473">
    <property type="entry name" value="MFS general substrate transporter"/>
    <property type="match status" value="1"/>
</dbReference>
<dbReference type="EMBL" id="CVMT01000013">
    <property type="protein sequence ID" value="CRG92655.1"/>
    <property type="molecule type" value="Genomic_DNA"/>
</dbReference>
<accession>A0A0U1MAS5</accession>
<evidence type="ECO:0000256" key="5">
    <source>
        <dbReference type="SAM" id="Phobius"/>
    </source>
</evidence>
<feature type="transmembrane region" description="Helical" evidence="5">
    <location>
        <begin position="217"/>
        <end position="237"/>
    </location>
</feature>
<dbReference type="GO" id="GO:0022857">
    <property type="term" value="F:transmembrane transporter activity"/>
    <property type="evidence" value="ECO:0007669"/>
    <property type="project" value="InterPro"/>
</dbReference>
<protein>
    <submittedName>
        <fullName evidence="7">Cycloheximide resistance protein</fullName>
    </submittedName>
</protein>
<feature type="transmembrane region" description="Helical" evidence="5">
    <location>
        <begin position="494"/>
        <end position="515"/>
    </location>
</feature>